<reference evidence="1 2" key="1">
    <citation type="submission" date="2016-01" db="EMBL/GenBank/DDBJ databases">
        <title>Genome sequence of the yeast Holleya sinecauda.</title>
        <authorList>
            <person name="Dietrich F.S."/>
        </authorList>
    </citation>
    <scope>NUCLEOTIDE SEQUENCE [LARGE SCALE GENOMIC DNA]</scope>
    <source>
        <strain evidence="1 2">ATCC 58844</strain>
    </source>
</reference>
<sequence length="370" mass="43904">MVSNFSKCSGHRKYTLALYRYTLRNLNYYYPYSSVVRSEVKKVLLLQTKQHQNNISSWSVYKRLNDLKLMNEYLEASDTSKISQLLQKYCAKKRLQNDEHLDVSPAQPIKRKSKDDKPKFKSYVALLQRQLELPAYIPKHYLTTLVQPWALHHKYKKKMLNIKALMEKGPPKVYMSYTSVGPAKFWFLRSMMIKGRRQPKSVGVYIRNLKHDGQKNLNQYYKCVEDVQWAWHEAIWEHYLLTGEILSGNPMSLTKNMMPDELRSQSTDKDSKKNDDLKFPPSAKEWFEPFIISIRFLADKSNKVVKTLQRKHNEVKQGPYNYYKKKTFNVHKQKLRRFAKMEEELSNVNPYTSSNNLKSILLRWKIISPE</sequence>
<dbReference type="GeneID" id="28725228"/>
<name>A0A0X8HV07_9SACH</name>
<dbReference type="RefSeq" id="XP_017988904.1">
    <property type="nucleotide sequence ID" value="XM_018133415.1"/>
</dbReference>
<organism evidence="1 2">
    <name type="scientific">Eremothecium sinecaudum</name>
    <dbReference type="NCBI Taxonomy" id="45286"/>
    <lineage>
        <taxon>Eukaryota</taxon>
        <taxon>Fungi</taxon>
        <taxon>Dikarya</taxon>
        <taxon>Ascomycota</taxon>
        <taxon>Saccharomycotina</taxon>
        <taxon>Saccharomycetes</taxon>
        <taxon>Saccharomycetales</taxon>
        <taxon>Saccharomycetaceae</taxon>
        <taxon>Eremothecium</taxon>
    </lineage>
</organism>
<dbReference type="AlphaFoldDB" id="A0A0X8HV07"/>
<evidence type="ECO:0000313" key="2">
    <source>
        <dbReference type="Proteomes" id="UP000243052"/>
    </source>
</evidence>
<dbReference type="EMBL" id="CP014246">
    <property type="protein sequence ID" value="AMD21908.1"/>
    <property type="molecule type" value="Genomic_DNA"/>
</dbReference>
<proteinExistence type="predicted"/>
<dbReference type="Proteomes" id="UP000243052">
    <property type="component" value="Chromosome vi"/>
</dbReference>
<gene>
    <name evidence="1" type="ORF">AW171_hschr63899</name>
</gene>
<accession>A0A0X8HV07</accession>
<keyword evidence="2" id="KW-1185">Reference proteome</keyword>
<protein>
    <submittedName>
        <fullName evidence="1">HFR053Cp</fullName>
    </submittedName>
</protein>
<dbReference type="OrthoDB" id="4065996at2759"/>
<evidence type="ECO:0000313" key="1">
    <source>
        <dbReference type="EMBL" id="AMD21908.1"/>
    </source>
</evidence>